<dbReference type="RefSeq" id="WP_138321441.1">
    <property type="nucleotide sequence ID" value="NZ_VCBC01000020.1"/>
</dbReference>
<keyword evidence="2" id="KW-1185">Reference proteome</keyword>
<dbReference type="Gene3D" id="2.60.120.10">
    <property type="entry name" value="Jelly Rolls"/>
    <property type="match status" value="1"/>
</dbReference>
<dbReference type="Proteomes" id="UP000307790">
    <property type="component" value="Unassembled WGS sequence"/>
</dbReference>
<reference evidence="1 2" key="1">
    <citation type="submission" date="2019-05" db="EMBL/GenBank/DDBJ databases">
        <title>Genome sequences of Thalassotalea litorea 1K03283.</title>
        <authorList>
            <person name="Zhang D."/>
        </authorList>
    </citation>
    <scope>NUCLEOTIDE SEQUENCE [LARGE SCALE GENOMIC DNA]</scope>
    <source>
        <strain evidence="1 2">MCCC 1K03283</strain>
    </source>
</reference>
<accession>A0A5R9IBR9</accession>
<gene>
    <name evidence="1" type="ORF">FE810_15840</name>
</gene>
<name>A0A5R9IBR9_9GAMM</name>
<evidence type="ECO:0008006" key="3">
    <source>
        <dbReference type="Google" id="ProtNLM"/>
    </source>
</evidence>
<evidence type="ECO:0000313" key="2">
    <source>
        <dbReference type="Proteomes" id="UP000307790"/>
    </source>
</evidence>
<dbReference type="EMBL" id="VCBC01000020">
    <property type="protein sequence ID" value="TLU61055.1"/>
    <property type="molecule type" value="Genomic_DNA"/>
</dbReference>
<organism evidence="1 2">
    <name type="scientific">Thalassotalea litorea</name>
    <dbReference type="NCBI Taxonomy" id="2020715"/>
    <lineage>
        <taxon>Bacteria</taxon>
        <taxon>Pseudomonadati</taxon>
        <taxon>Pseudomonadota</taxon>
        <taxon>Gammaproteobacteria</taxon>
        <taxon>Alteromonadales</taxon>
        <taxon>Colwelliaceae</taxon>
        <taxon>Thalassotalea</taxon>
    </lineage>
</organism>
<proteinExistence type="predicted"/>
<sequence length="235" mass="26279">MANAIYTYPTQIETLAEEADVLSAEMFESALPVQHTREFFSDAQRGIYVGLWDTTSMRETAGPYPMEEFMVVLQGKADIALSSGNVRQVQTDEGFVIPHGVDCQWQQQGYLKKLFVIVENPDICPVNENAKEICIFGPEHANQTYQNNATSFVVYPLPEYKTINHQDNCASLAVVYCHFGAVTYESASQSADSVMHHCRSLEVMIIENFSSQNLSFDGNSSGFIVLIHDSRKAKD</sequence>
<comment type="caution">
    <text evidence="1">The sequence shown here is derived from an EMBL/GenBank/DDBJ whole genome shotgun (WGS) entry which is preliminary data.</text>
</comment>
<evidence type="ECO:0000313" key="1">
    <source>
        <dbReference type="EMBL" id="TLU61055.1"/>
    </source>
</evidence>
<dbReference type="InterPro" id="IPR014710">
    <property type="entry name" value="RmlC-like_jellyroll"/>
</dbReference>
<dbReference type="SUPFAM" id="SSF51182">
    <property type="entry name" value="RmlC-like cupins"/>
    <property type="match status" value="1"/>
</dbReference>
<dbReference type="OrthoDB" id="9799053at2"/>
<dbReference type="InterPro" id="IPR011051">
    <property type="entry name" value="RmlC_Cupin_sf"/>
</dbReference>
<dbReference type="AlphaFoldDB" id="A0A5R9IBR9"/>
<protein>
    <recommendedName>
        <fullName evidence="3">DUF861 domain-containing protein</fullName>
    </recommendedName>
</protein>